<dbReference type="GO" id="GO:0034982">
    <property type="term" value="P:mitochondrial protein processing"/>
    <property type="evidence" value="ECO:0007669"/>
    <property type="project" value="TreeGrafter"/>
</dbReference>
<evidence type="ECO:0000256" key="5">
    <source>
        <dbReference type="ARBA" id="ARBA00022833"/>
    </source>
</evidence>
<sequence length="585" mass="63164">MRLSVGNGIAVTAAETTTSSPDKCPHLHISSICVLESLLKLGNLALANNSLRAHAYPRHSVPTHRAMFSASLRARLPSLRTSLPCLAHARPPPPPRPFCARAFHSSPLRTARYERFPSGQGAPSPGPSGRPDIVGYLRRRLGGDRAVWVYGIALGGGGLYYVTHLERVPETGRLRFMDVDEASERELGYQTQLQTLSEYSRQLLPPSHPVSKRVRKVASRIIESSGLGRVKSGGEMSAVEAPVPSWGGGGGGGSQHPGEVDMSEVLFGGAKHAREDEGKQTEWEVYVIDDKKTKNAFVLPGGKIFVFTGILPVSANDDGLATVLGHEIAHQVARHPAERMSYMKVLFFAGFLLESLGLDVGLTRVLLTLMLQLPNSRKSESEADFIGLRLMSRACFDPSESTRMWERLSQSEGGSGSSIDFLSTHPANARRIKVGPNGPNGPNVPNGPNGPNSCSPILPSYLLLQIPCRSFYPRISLPEPFSLLLFSYTRAPSSTPFSLVLSSCLLESPRISSSKSLLAPAVPLPPRTSYVSYSLGVTHLEQQLAQWLPDAQQIRAASPCGPTSDSYGGFLDSLNPAGSAGTYWR</sequence>
<evidence type="ECO:0000256" key="6">
    <source>
        <dbReference type="ARBA" id="ARBA00023049"/>
    </source>
</evidence>
<keyword evidence="4" id="KW-0378">Hydrolase</keyword>
<evidence type="ECO:0000313" key="8">
    <source>
        <dbReference type="EMBL" id="RSH94718.1"/>
    </source>
</evidence>
<dbReference type="Pfam" id="PF01435">
    <property type="entry name" value="Peptidase_M48"/>
    <property type="match status" value="1"/>
</dbReference>
<dbReference type="InterPro" id="IPR001915">
    <property type="entry name" value="Peptidase_M48"/>
</dbReference>
<dbReference type="InterPro" id="IPR051156">
    <property type="entry name" value="Mito/Outer_Membr_Metalloprot"/>
</dbReference>
<dbReference type="GO" id="GO:0004222">
    <property type="term" value="F:metalloendopeptidase activity"/>
    <property type="evidence" value="ECO:0007669"/>
    <property type="project" value="InterPro"/>
</dbReference>
<dbReference type="GO" id="GO:0046872">
    <property type="term" value="F:metal ion binding"/>
    <property type="evidence" value="ECO:0007669"/>
    <property type="project" value="UniProtKB-KW"/>
</dbReference>
<dbReference type="GO" id="GO:0006515">
    <property type="term" value="P:protein quality control for misfolded or incompletely synthesized proteins"/>
    <property type="evidence" value="ECO:0007669"/>
    <property type="project" value="TreeGrafter"/>
</dbReference>
<name>A0A427YUA7_9TREE</name>
<accession>A0A427YUA7</accession>
<dbReference type="CDD" id="cd07331">
    <property type="entry name" value="M48C_Oma1_like"/>
    <property type="match status" value="1"/>
</dbReference>
<keyword evidence="9" id="KW-1185">Reference proteome</keyword>
<keyword evidence="3" id="KW-0479">Metal-binding</keyword>
<evidence type="ECO:0000259" key="7">
    <source>
        <dbReference type="Pfam" id="PF01435"/>
    </source>
</evidence>
<reference evidence="8 9" key="1">
    <citation type="submission" date="2018-11" db="EMBL/GenBank/DDBJ databases">
        <title>Genome sequence of Saitozyma podzolica DSM 27192.</title>
        <authorList>
            <person name="Aliyu H."/>
            <person name="Gorte O."/>
            <person name="Ochsenreither K."/>
        </authorList>
    </citation>
    <scope>NUCLEOTIDE SEQUENCE [LARGE SCALE GENOMIC DNA]</scope>
    <source>
        <strain evidence="8 9">DSM 27192</strain>
    </source>
</reference>
<proteinExistence type="predicted"/>
<dbReference type="STRING" id="1890683.A0A427YUA7"/>
<organism evidence="8 9">
    <name type="scientific">Saitozyma podzolica</name>
    <dbReference type="NCBI Taxonomy" id="1890683"/>
    <lineage>
        <taxon>Eukaryota</taxon>
        <taxon>Fungi</taxon>
        <taxon>Dikarya</taxon>
        <taxon>Basidiomycota</taxon>
        <taxon>Agaricomycotina</taxon>
        <taxon>Tremellomycetes</taxon>
        <taxon>Tremellales</taxon>
        <taxon>Trimorphomycetaceae</taxon>
        <taxon>Saitozyma</taxon>
    </lineage>
</organism>
<comment type="caution">
    <text evidence="8">The sequence shown here is derived from an EMBL/GenBank/DDBJ whole genome shotgun (WGS) entry which is preliminary data.</text>
</comment>
<dbReference type="PANTHER" id="PTHR22726:SF1">
    <property type="entry name" value="METALLOENDOPEPTIDASE OMA1, MITOCHONDRIAL"/>
    <property type="match status" value="1"/>
</dbReference>
<protein>
    <recommendedName>
        <fullName evidence="7">Peptidase M48 domain-containing protein</fullName>
    </recommendedName>
</protein>
<dbReference type="EMBL" id="RSCD01000002">
    <property type="protein sequence ID" value="RSH94718.1"/>
    <property type="molecule type" value="Genomic_DNA"/>
</dbReference>
<evidence type="ECO:0000256" key="4">
    <source>
        <dbReference type="ARBA" id="ARBA00022801"/>
    </source>
</evidence>
<evidence type="ECO:0000256" key="3">
    <source>
        <dbReference type="ARBA" id="ARBA00022723"/>
    </source>
</evidence>
<keyword evidence="2" id="KW-0645">Protease</keyword>
<evidence type="ECO:0000313" key="9">
    <source>
        <dbReference type="Proteomes" id="UP000279259"/>
    </source>
</evidence>
<keyword evidence="6" id="KW-0482">Metalloprotease</keyword>
<evidence type="ECO:0000256" key="1">
    <source>
        <dbReference type="ARBA" id="ARBA00001947"/>
    </source>
</evidence>
<dbReference type="Gene3D" id="3.30.2010.10">
    <property type="entry name" value="Metalloproteases ('zincins'), catalytic domain"/>
    <property type="match status" value="1"/>
</dbReference>
<feature type="domain" description="Peptidase M48" evidence="7">
    <location>
        <begin position="277"/>
        <end position="433"/>
    </location>
</feature>
<dbReference type="AlphaFoldDB" id="A0A427YUA7"/>
<gene>
    <name evidence="8" type="ORF">EHS25_004523</name>
</gene>
<dbReference type="Proteomes" id="UP000279259">
    <property type="component" value="Unassembled WGS sequence"/>
</dbReference>
<dbReference type="OrthoDB" id="7464992at2759"/>
<keyword evidence="5" id="KW-0862">Zinc</keyword>
<dbReference type="PANTHER" id="PTHR22726">
    <property type="entry name" value="METALLOENDOPEPTIDASE OMA1"/>
    <property type="match status" value="1"/>
</dbReference>
<evidence type="ECO:0000256" key="2">
    <source>
        <dbReference type="ARBA" id="ARBA00022670"/>
    </source>
</evidence>
<comment type="cofactor">
    <cofactor evidence="1">
        <name>Zn(2+)</name>
        <dbReference type="ChEBI" id="CHEBI:29105"/>
    </cofactor>
</comment>
<dbReference type="GO" id="GO:0005743">
    <property type="term" value="C:mitochondrial inner membrane"/>
    <property type="evidence" value="ECO:0007669"/>
    <property type="project" value="TreeGrafter"/>
</dbReference>